<gene>
    <name evidence="5" type="ORF">IV64_GL001811</name>
</gene>
<evidence type="ECO:0000256" key="1">
    <source>
        <dbReference type="SAM" id="Phobius"/>
    </source>
</evidence>
<dbReference type="InterPro" id="IPR021759">
    <property type="entry name" value="WxLIP_HBD"/>
</dbReference>
<dbReference type="RefSeq" id="WP_057705591.1">
    <property type="nucleotide sequence ID" value="NZ_JQCL01000029.1"/>
</dbReference>
<comment type="caution">
    <text evidence="5">The sequence shown here is derived from an EMBL/GenBank/DDBJ whole genome shotgun (WGS) entry which is preliminary data.</text>
</comment>
<feature type="domain" description="WxL Interacting Protein host binding" evidence="4">
    <location>
        <begin position="159"/>
        <end position="295"/>
    </location>
</feature>
<keyword evidence="1" id="KW-0812">Transmembrane</keyword>
<keyword evidence="2" id="KW-0732">Signal</keyword>
<dbReference type="Pfam" id="PF06030">
    <property type="entry name" value="WxLIP_PGBD"/>
    <property type="match status" value="1"/>
</dbReference>
<sequence length="338" mass="37677">MKKTFWQLVLLVSVVLGGLTVTAQADNLNYTVKAELPTNQINQKVSYFDLKVKPGQKQNLVLTIKNSDQQTHRYTISPNLAVTNDNGIIDYSQSKAKADSSLAFNVKTALSEKQVVTVPAKSSKRVTVKLTVPQKKFEGIALGGINVIQELKATKEKSSGMAIDNQYAYVLGVQLRESNSIKIKPNMKLHQIKATQLNYRNYVTANLQNDRSVIMHGLKIKSYVTAAGASKKLMVMSKDNLAMAPNSNFNFAMGDGSKQLKAGKYTLHLTATADKGKWQFTRNFTITDKEAKHLNDTAVGDQTQPNYFWWFVALGVVILALLSAIIWLLLKNRRRQDH</sequence>
<evidence type="ECO:0000259" key="3">
    <source>
        <dbReference type="Pfam" id="PF06030"/>
    </source>
</evidence>
<keyword evidence="6" id="KW-1185">Reference proteome</keyword>
<feature type="chain" id="PRO_5006420578" evidence="2">
    <location>
        <begin position="26"/>
        <end position="338"/>
    </location>
</feature>
<dbReference type="Proteomes" id="UP000051783">
    <property type="component" value="Unassembled WGS sequence"/>
</dbReference>
<evidence type="ECO:0000256" key="2">
    <source>
        <dbReference type="SAM" id="SignalP"/>
    </source>
</evidence>
<proteinExistence type="predicted"/>
<evidence type="ECO:0000259" key="4">
    <source>
        <dbReference type="Pfam" id="PF11797"/>
    </source>
</evidence>
<keyword evidence="1" id="KW-0472">Membrane</keyword>
<reference evidence="5 6" key="1">
    <citation type="journal article" date="2015" name="Genome Announc.">
        <title>Expanding the biotechnology potential of lactobacilli through comparative genomics of 213 strains and associated genera.</title>
        <authorList>
            <person name="Sun Z."/>
            <person name="Harris H.M."/>
            <person name="McCann A."/>
            <person name="Guo C."/>
            <person name="Argimon S."/>
            <person name="Zhang W."/>
            <person name="Yang X."/>
            <person name="Jeffery I.B."/>
            <person name="Cooney J.C."/>
            <person name="Kagawa T.F."/>
            <person name="Liu W."/>
            <person name="Song Y."/>
            <person name="Salvetti E."/>
            <person name="Wrobel A."/>
            <person name="Rasinkangas P."/>
            <person name="Parkhill J."/>
            <person name="Rea M.C."/>
            <person name="O'Sullivan O."/>
            <person name="Ritari J."/>
            <person name="Douillard F.P."/>
            <person name="Paul Ross R."/>
            <person name="Yang R."/>
            <person name="Briner A.E."/>
            <person name="Felis G.E."/>
            <person name="de Vos W.M."/>
            <person name="Barrangou R."/>
            <person name="Klaenhammer T.R."/>
            <person name="Caufield P.W."/>
            <person name="Cui Y."/>
            <person name="Zhang H."/>
            <person name="O'Toole P.W."/>
        </authorList>
    </citation>
    <scope>NUCLEOTIDE SEQUENCE [LARGE SCALE GENOMIC DNA]</scope>
    <source>
        <strain evidence="5 6">LMG 26013</strain>
    </source>
</reference>
<feature type="signal peptide" evidence="2">
    <location>
        <begin position="1"/>
        <end position="25"/>
    </location>
</feature>
<evidence type="ECO:0000313" key="5">
    <source>
        <dbReference type="EMBL" id="KRO13976.1"/>
    </source>
</evidence>
<dbReference type="STRING" id="942150.IV64_GL001811"/>
<dbReference type="OrthoDB" id="2365961at2"/>
<protein>
    <submittedName>
        <fullName evidence="5">Cell surface protein</fullName>
    </submittedName>
</protein>
<dbReference type="InterPro" id="IPR010317">
    <property type="entry name" value="WxLIP_PGBD"/>
</dbReference>
<feature type="transmembrane region" description="Helical" evidence="1">
    <location>
        <begin position="307"/>
        <end position="330"/>
    </location>
</feature>
<evidence type="ECO:0000313" key="6">
    <source>
        <dbReference type="Proteomes" id="UP000051783"/>
    </source>
</evidence>
<dbReference type="Pfam" id="PF11797">
    <property type="entry name" value="WxLIP_HBD"/>
    <property type="match status" value="1"/>
</dbReference>
<keyword evidence="1" id="KW-1133">Transmembrane helix</keyword>
<name>A0A0R2MJU4_9LACO</name>
<accession>A0A0R2MJU4</accession>
<feature type="domain" description="WxL Interacting Protein peptidoglycan binding" evidence="3">
    <location>
        <begin position="30"/>
        <end position="148"/>
    </location>
</feature>
<dbReference type="EMBL" id="JQCL01000029">
    <property type="protein sequence ID" value="KRO13976.1"/>
    <property type="molecule type" value="Genomic_DNA"/>
</dbReference>
<dbReference type="AlphaFoldDB" id="A0A0R2MJU4"/>
<organism evidence="5 6">
    <name type="scientific">Lactiplantibacillus xiangfangensis</name>
    <dbReference type="NCBI Taxonomy" id="942150"/>
    <lineage>
        <taxon>Bacteria</taxon>
        <taxon>Bacillati</taxon>
        <taxon>Bacillota</taxon>
        <taxon>Bacilli</taxon>
        <taxon>Lactobacillales</taxon>
        <taxon>Lactobacillaceae</taxon>
        <taxon>Lactiplantibacillus</taxon>
    </lineage>
</organism>
<dbReference type="PATRIC" id="fig|942150.3.peg.1882"/>